<keyword evidence="1" id="KW-0472">Membrane</keyword>
<feature type="transmembrane region" description="Helical" evidence="1">
    <location>
        <begin position="62"/>
        <end position="82"/>
    </location>
</feature>
<keyword evidence="1" id="KW-0812">Transmembrane</keyword>
<keyword evidence="1" id="KW-1133">Transmembrane helix</keyword>
<sequence length="85" mass="9249">MADAVFLLCAATSLACAVLLLRGYARNRVPLLLWSSLCFVGLAVNNILLVVDLMIIPGRDLLLFRNLSGFLALALLVFGLVWDSE</sequence>
<dbReference type="Proteomes" id="UP001611383">
    <property type="component" value="Chromosome"/>
</dbReference>
<proteinExistence type="predicted"/>
<evidence type="ECO:0000313" key="2">
    <source>
        <dbReference type="EMBL" id="WNG43414.1"/>
    </source>
</evidence>
<feature type="transmembrane region" description="Helical" evidence="1">
    <location>
        <begin position="33"/>
        <end position="55"/>
    </location>
</feature>
<accession>A0ABY9WJU9</accession>
<evidence type="ECO:0000313" key="3">
    <source>
        <dbReference type="Proteomes" id="UP001611383"/>
    </source>
</evidence>
<gene>
    <name evidence="2" type="ORF">F0U60_04370</name>
</gene>
<dbReference type="Pfam" id="PF19447">
    <property type="entry name" value="DUF5985"/>
    <property type="match status" value="1"/>
</dbReference>
<dbReference type="EMBL" id="CP043494">
    <property type="protein sequence ID" value="WNG43414.1"/>
    <property type="molecule type" value="Genomic_DNA"/>
</dbReference>
<protein>
    <recommendedName>
        <fullName evidence="4">GGDEF domain-containing protein</fullName>
    </recommendedName>
</protein>
<dbReference type="InterPro" id="IPR046027">
    <property type="entry name" value="DUF5985"/>
</dbReference>
<evidence type="ECO:0008006" key="4">
    <source>
        <dbReference type="Google" id="ProtNLM"/>
    </source>
</evidence>
<evidence type="ECO:0000256" key="1">
    <source>
        <dbReference type="SAM" id="Phobius"/>
    </source>
</evidence>
<dbReference type="RefSeq" id="WP_395814284.1">
    <property type="nucleotide sequence ID" value="NZ_CP043494.1"/>
</dbReference>
<keyword evidence="3" id="KW-1185">Reference proteome</keyword>
<name>A0ABY9WJU9_9BACT</name>
<organism evidence="2 3">
    <name type="scientific">Archangium minus</name>
    <dbReference type="NCBI Taxonomy" id="83450"/>
    <lineage>
        <taxon>Bacteria</taxon>
        <taxon>Pseudomonadati</taxon>
        <taxon>Myxococcota</taxon>
        <taxon>Myxococcia</taxon>
        <taxon>Myxococcales</taxon>
        <taxon>Cystobacterineae</taxon>
        <taxon>Archangiaceae</taxon>
        <taxon>Archangium</taxon>
    </lineage>
</organism>
<reference evidence="2 3" key="1">
    <citation type="submission" date="2019-08" db="EMBL/GenBank/DDBJ databases">
        <title>Archangium and Cystobacter genomes.</title>
        <authorList>
            <person name="Chen I.-C.K."/>
            <person name="Wielgoss S."/>
        </authorList>
    </citation>
    <scope>NUCLEOTIDE SEQUENCE [LARGE SCALE GENOMIC DNA]</scope>
    <source>
        <strain evidence="2 3">Cbm 6</strain>
    </source>
</reference>